<evidence type="ECO:0000313" key="2">
    <source>
        <dbReference type="Proteomes" id="UP000256763"/>
    </source>
</evidence>
<dbReference type="OrthoDB" id="5297568at2"/>
<dbReference type="AlphaFoldDB" id="A0A3E0X0T3"/>
<dbReference type="Gene3D" id="3.40.50.10110">
    <property type="entry name" value="DNA polymerase III subunit chi"/>
    <property type="match status" value="1"/>
</dbReference>
<proteinExistence type="predicted"/>
<organism evidence="1 2">
    <name type="scientific">Alkalilimnicola ehrlichii</name>
    <dbReference type="NCBI Taxonomy" id="351052"/>
    <lineage>
        <taxon>Bacteria</taxon>
        <taxon>Pseudomonadati</taxon>
        <taxon>Pseudomonadota</taxon>
        <taxon>Gammaproteobacteria</taxon>
        <taxon>Chromatiales</taxon>
        <taxon>Ectothiorhodospiraceae</taxon>
        <taxon>Alkalilimnicola</taxon>
    </lineage>
</organism>
<dbReference type="GO" id="GO:0003677">
    <property type="term" value="F:DNA binding"/>
    <property type="evidence" value="ECO:0007669"/>
    <property type="project" value="InterPro"/>
</dbReference>
<sequence length="109" mass="11990">MYPSRYAGAGKHGRQAALDIPPRQLLPHAGVQAADNEPIVIGTASGERQAFDLLINLAGDLPEGWQGYQRLAEVVDPRTGALPAARDRFRQYRSAGYEPHYHKLGKAKR</sequence>
<reference evidence="2" key="1">
    <citation type="submission" date="2017-05" db="EMBL/GenBank/DDBJ databases">
        <authorList>
            <person name="Sharma S."/>
            <person name="Sidhu C."/>
            <person name="Pinnaka A.K."/>
        </authorList>
    </citation>
    <scope>NUCLEOTIDE SEQUENCE [LARGE SCALE GENOMIC DNA]</scope>
    <source>
        <strain evidence="2">AK93</strain>
    </source>
</reference>
<name>A0A3E0X0T3_9GAMM</name>
<dbReference type="PANTHER" id="PTHR38767:SF1">
    <property type="entry name" value="DNA POLYMERASE III SUBUNIT CHI"/>
    <property type="match status" value="1"/>
</dbReference>
<dbReference type="SUPFAM" id="SSF102400">
    <property type="entry name" value="DNA polymerase III chi subunit"/>
    <property type="match status" value="1"/>
</dbReference>
<dbReference type="Proteomes" id="UP000256763">
    <property type="component" value="Unassembled WGS sequence"/>
</dbReference>
<dbReference type="GO" id="GO:0006260">
    <property type="term" value="P:DNA replication"/>
    <property type="evidence" value="ECO:0007669"/>
    <property type="project" value="InterPro"/>
</dbReference>
<dbReference type="PANTHER" id="PTHR38767">
    <property type="entry name" value="DNA POLYMERASE III SUBUNIT CHI"/>
    <property type="match status" value="1"/>
</dbReference>
<dbReference type="GO" id="GO:0003887">
    <property type="term" value="F:DNA-directed DNA polymerase activity"/>
    <property type="evidence" value="ECO:0007669"/>
    <property type="project" value="InterPro"/>
</dbReference>
<evidence type="ECO:0000313" key="1">
    <source>
        <dbReference type="EMBL" id="RFA38003.1"/>
    </source>
</evidence>
<dbReference type="InterPro" id="IPR036768">
    <property type="entry name" value="PolIII_chi_sf"/>
</dbReference>
<dbReference type="Pfam" id="PF04364">
    <property type="entry name" value="DNA_pol3_chi"/>
    <property type="match status" value="1"/>
</dbReference>
<evidence type="ECO:0008006" key="3">
    <source>
        <dbReference type="Google" id="ProtNLM"/>
    </source>
</evidence>
<dbReference type="GO" id="GO:0032298">
    <property type="term" value="P:positive regulation of DNA-templated DNA replication initiation"/>
    <property type="evidence" value="ECO:0007669"/>
    <property type="project" value="TreeGrafter"/>
</dbReference>
<accession>A0A3E0X0T3</accession>
<protein>
    <recommendedName>
        <fullName evidence="3">DNA polymerase III subunit chi</fullName>
    </recommendedName>
</protein>
<gene>
    <name evidence="1" type="ORF">CAL65_06485</name>
</gene>
<comment type="caution">
    <text evidence="1">The sequence shown here is derived from an EMBL/GenBank/DDBJ whole genome shotgun (WGS) entry which is preliminary data.</text>
</comment>
<dbReference type="InterPro" id="IPR007459">
    <property type="entry name" value="DNA_pol3_chi"/>
</dbReference>
<keyword evidence="2" id="KW-1185">Reference proteome</keyword>
<dbReference type="EMBL" id="NFZW01000005">
    <property type="protein sequence ID" value="RFA38003.1"/>
    <property type="molecule type" value="Genomic_DNA"/>
</dbReference>